<feature type="compositionally biased region" description="Basic and acidic residues" evidence="9">
    <location>
        <begin position="8"/>
        <end position="20"/>
    </location>
</feature>
<accession>A0A1M4WS17</accession>
<feature type="domain" description="Peptidase S53" evidence="10">
    <location>
        <begin position="162"/>
        <end position="514"/>
    </location>
</feature>
<feature type="region of interest" description="Disordered" evidence="9">
    <location>
        <begin position="395"/>
        <end position="414"/>
    </location>
</feature>
<dbReference type="Gene3D" id="3.40.50.200">
    <property type="entry name" value="Peptidase S8/S53 domain"/>
    <property type="match status" value="1"/>
</dbReference>
<dbReference type="PANTHER" id="PTHR14218">
    <property type="entry name" value="PROTEASE S8 TRIPEPTIDYL PEPTIDASE I CLN2"/>
    <property type="match status" value="1"/>
</dbReference>
<evidence type="ECO:0000256" key="4">
    <source>
        <dbReference type="ARBA" id="ARBA00022801"/>
    </source>
</evidence>
<dbReference type="PROSITE" id="PS51695">
    <property type="entry name" value="SEDOLISIN"/>
    <property type="match status" value="1"/>
</dbReference>
<dbReference type="GO" id="GO:0046872">
    <property type="term" value="F:metal ion binding"/>
    <property type="evidence" value="ECO:0007669"/>
    <property type="project" value="UniProtKB-KW"/>
</dbReference>
<dbReference type="SMART" id="SM00944">
    <property type="entry name" value="Pro-kuma_activ"/>
    <property type="match status" value="1"/>
</dbReference>
<keyword evidence="12" id="KW-1185">Reference proteome</keyword>
<dbReference type="InterPro" id="IPR000209">
    <property type="entry name" value="Peptidase_S8/S53_dom"/>
</dbReference>
<dbReference type="PANTHER" id="PTHR14218:SF15">
    <property type="entry name" value="TRIPEPTIDYL-PEPTIDASE 1"/>
    <property type="match status" value="1"/>
</dbReference>
<dbReference type="InterPro" id="IPR015366">
    <property type="entry name" value="S53_propep"/>
</dbReference>
<protein>
    <submittedName>
        <fullName evidence="11">Kumamolisin</fullName>
    </submittedName>
</protein>
<dbReference type="EMBL" id="FQUL01000028">
    <property type="protein sequence ID" value="SHE83957.1"/>
    <property type="molecule type" value="Genomic_DNA"/>
</dbReference>
<dbReference type="AlphaFoldDB" id="A0A1M4WS17"/>
<dbReference type="GO" id="GO:0008240">
    <property type="term" value="F:tripeptidyl-peptidase activity"/>
    <property type="evidence" value="ECO:0007669"/>
    <property type="project" value="TreeGrafter"/>
</dbReference>
<dbReference type="OrthoDB" id="3480681at2"/>
<keyword evidence="4" id="KW-0378">Hydrolase</keyword>
<reference evidence="12" key="1">
    <citation type="submission" date="2016-11" db="EMBL/GenBank/DDBJ databases">
        <authorList>
            <person name="Varghese N."/>
            <person name="Submissions S."/>
        </authorList>
    </citation>
    <scope>NUCLEOTIDE SEQUENCE [LARGE SCALE GENOMIC DNA]</scope>
    <source>
        <strain evidence="12">DSM 19514</strain>
    </source>
</reference>
<dbReference type="InterPro" id="IPR050819">
    <property type="entry name" value="Tripeptidyl-peptidase_I"/>
</dbReference>
<keyword evidence="3" id="KW-0479">Metal-binding</keyword>
<keyword evidence="5" id="KW-0720">Serine protease</keyword>
<keyword evidence="7" id="KW-0865">Zymogen</keyword>
<evidence type="ECO:0000256" key="2">
    <source>
        <dbReference type="ARBA" id="ARBA00022670"/>
    </source>
</evidence>
<evidence type="ECO:0000256" key="5">
    <source>
        <dbReference type="ARBA" id="ARBA00022825"/>
    </source>
</evidence>
<name>A0A1M4WS17_9ACTN</name>
<keyword evidence="6" id="KW-0106">Calcium</keyword>
<evidence type="ECO:0000256" key="7">
    <source>
        <dbReference type="ARBA" id="ARBA00023145"/>
    </source>
</evidence>
<dbReference type="SUPFAM" id="SSF54897">
    <property type="entry name" value="Protease propeptides/inhibitors"/>
    <property type="match status" value="1"/>
</dbReference>
<evidence type="ECO:0000256" key="6">
    <source>
        <dbReference type="ARBA" id="ARBA00022837"/>
    </source>
</evidence>
<dbReference type="CDD" id="cd11377">
    <property type="entry name" value="Pro-peptidase_S53"/>
    <property type="match status" value="1"/>
</dbReference>
<dbReference type="InterPro" id="IPR036852">
    <property type="entry name" value="Peptidase_S8/S53_dom_sf"/>
</dbReference>
<dbReference type="STRING" id="1121881.SAMN02745225_01769"/>
<organism evidence="11 12">
    <name type="scientific">Ferrithrix thermotolerans DSM 19514</name>
    <dbReference type="NCBI Taxonomy" id="1121881"/>
    <lineage>
        <taxon>Bacteria</taxon>
        <taxon>Bacillati</taxon>
        <taxon>Actinomycetota</taxon>
        <taxon>Acidimicrobiia</taxon>
        <taxon>Acidimicrobiales</taxon>
        <taxon>Acidimicrobiaceae</taxon>
        <taxon>Ferrithrix</taxon>
    </lineage>
</organism>
<evidence type="ECO:0000259" key="10">
    <source>
        <dbReference type="PROSITE" id="PS51695"/>
    </source>
</evidence>
<dbReference type="Proteomes" id="UP000184295">
    <property type="component" value="Unassembled WGS sequence"/>
</dbReference>
<dbReference type="CDD" id="cd04056">
    <property type="entry name" value="Peptidases_S53"/>
    <property type="match status" value="1"/>
</dbReference>
<evidence type="ECO:0000256" key="1">
    <source>
        <dbReference type="ARBA" id="ARBA00001913"/>
    </source>
</evidence>
<comment type="similarity">
    <text evidence="8">Belongs to the peptidase S8 family.</text>
</comment>
<sequence>MPYSGRHFTKDHSSEEALDRTAPAEEITISIYLRRQGAQELYPTSSETAYPIGHDELESRFGASEEDVETVTRYLRENAFTVNEVDRARRRISATGTADAVSRAFGTQLRHYRGRDGEPFRAPEEELTLPSELRPLIVDVLGLDTSPQAHAKLRPANSTAVSYTPLQVADAYGFPPNLSGKGVSVALIELGGGFRTSDIDSYFKGLGLNPPVVTAVSVDGGTNSPGTPSGPDGEVMLDIEVVGSVAPDAKIGVYFAPNTNQGFIDAVSQAAHDRSLSPSAISISWGGPEETWSSSSIQLMAQVIEEATVLGVTVTVAAGDNGSSDGVSDGLAHVDFPASAPYALACGGTSLQIGSNGQIVSEVVWNDQASGGGATGGGISAVFPVPTYQQSVTLPPSANPQAGPGRGVPDVSGNADPNTGYQILVDGSSIVVGGTSAVAPLVAGLIARLVEKNKKPLGFWNPSLYQLEQRSFGSASAAFYDITIGNNGAYVAGPGWDACTGLGSPNGSVIDSSI</sequence>
<comment type="caution">
    <text evidence="8">Lacks conserved residue(s) required for the propagation of feature annotation.</text>
</comment>
<feature type="region of interest" description="Disordered" evidence="9">
    <location>
        <begin position="1"/>
        <end position="20"/>
    </location>
</feature>
<proteinExistence type="inferred from homology"/>
<dbReference type="SUPFAM" id="SSF52743">
    <property type="entry name" value="Subtilisin-like"/>
    <property type="match status" value="1"/>
</dbReference>
<dbReference type="RefSeq" id="WP_072791466.1">
    <property type="nucleotide sequence ID" value="NZ_FQUL01000028.1"/>
</dbReference>
<keyword evidence="2" id="KW-0645">Protease</keyword>
<dbReference type="InterPro" id="IPR030400">
    <property type="entry name" value="Sedolisin_dom"/>
</dbReference>
<comment type="cofactor">
    <cofactor evidence="1">
        <name>Ca(2+)</name>
        <dbReference type="ChEBI" id="CHEBI:29108"/>
    </cofactor>
</comment>
<dbReference type="GO" id="GO:0006508">
    <property type="term" value="P:proteolysis"/>
    <property type="evidence" value="ECO:0007669"/>
    <property type="project" value="UniProtKB-KW"/>
</dbReference>
<gene>
    <name evidence="11" type="ORF">SAMN02745225_01769</name>
</gene>
<evidence type="ECO:0000256" key="8">
    <source>
        <dbReference type="PROSITE-ProRule" id="PRU01240"/>
    </source>
</evidence>
<evidence type="ECO:0000256" key="9">
    <source>
        <dbReference type="SAM" id="MobiDB-lite"/>
    </source>
</evidence>
<dbReference type="PROSITE" id="PS51892">
    <property type="entry name" value="SUBTILASE"/>
    <property type="match status" value="1"/>
</dbReference>
<dbReference type="Pfam" id="PF09286">
    <property type="entry name" value="Pro-kuma_activ"/>
    <property type="match status" value="1"/>
</dbReference>
<evidence type="ECO:0000256" key="3">
    <source>
        <dbReference type="ARBA" id="ARBA00022723"/>
    </source>
</evidence>
<evidence type="ECO:0000313" key="11">
    <source>
        <dbReference type="EMBL" id="SHE83957.1"/>
    </source>
</evidence>
<dbReference type="Pfam" id="PF00082">
    <property type="entry name" value="Peptidase_S8"/>
    <property type="match status" value="1"/>
</dbReference>
<dbReference type="GO" id="GO:0004252">
    <property type="term" value="F:serine-type endopeptidase activity"/>
    <property type="evidence" value="ECO:0007669"/>
    <property type="project" value="InterPro"/>
</dbReference>
<evidence type="ECO:0000313" key="12">
    <source>
        <dbReference type="Proteomes" id="UP000184295"/>
    </source>
</evidence>